<sequence length="60" mass="6770">MSLVKKKRMIALNVFLSSRHQIAHTGSTSKNLTYESNFEDMNFLYGLATLLQGAVDEHIV</sequence>
<organism evidence="1 2">
    <name type="scientific">Pseudoalteromonas piscicida</name>
    <dbReference type="NCBI Taxonomy" id="43662"/>
    <lineage>
        <taxon>Bacteria</taxon>
        <taxon>Pseudomonadati</taxon>
        <taxon>Pseudomonadota</taxon>
        <taxon>Gammaproteobacteria</taxon>
        <taxon>Alteromonadales</taxon>
        <taxon>Pseudoalteromonadaceae</taxon>
        <taxon>Pseudoalteromonas</taxon>
    </lineage>
</organism>
<reference evidence="1 2" key="1">
    <citation type="submission" date="2015-06" db="EMBL/GenBank/DDBJ databases">
        <authorList>
            <person name="Xie B.-B."/>
            <person name="Rong J.-C."/>
            <person name="Qin Q.-L."/>
            <person name="Zhang Y.-Z."/>
        </authorList>
    </citation>
    <scope>NUCLEOTIDE SEQUENCE [LARGE SCALE GENOMIC DNA]</scope>
    <source>
        <strain evidence="1 2">JCM 20779</strain>
    </source>
</reference>
<dbReference type="Proteomes" id="UP000016521">
    <property type="component" value="Chromosome I"/>
</dbReference>
<gene>
    <name evidence="1" type="ORF">PPIS_a3361</name>
</gene>
<accession>A0ABM6NGQ3</accession>
<protein>
    <submittedName>
        <fullName evidence="1">Uncharacterized protein</fullName>
    </submittedName>
</protein>
<dbReference type="EMBL" id="CP011924">
    <property type="protein sequence ID" value="ATD08165.1"/>
    <property type="molecule type" value="Genomic_DNA"/>
</dbReference>
<keyword evidence="2" id="KW-1185">Reference proteome</keyword>
<proteinExistence type="predicted"/>
<evidence type="ECO:0000313" key="1">
    <source>
        <dbReference type="EMBL" id="ATD08165.1"/>
    </source>
</evidence>
<name>A0ABM6NGQ3_PSEO7</name>
<dbReference type="RefSeq" id="WP_010376416.1">
    <property type="nucleotide sequence ID" value="NZ_CP011924.1"/>
</dbReference>
<evidence type="ECO:0000313" key="2">
    <source>
        <dbReference type="Proteomes" id="UP000016521"/>
    </source>
</evidence>